<proteinExistence type="predicted"/>
<gene>
    <name evidence="3" type="ORF">AFUS01_LOCUS6456</name>
</gene>
<sequence length="217" mass="24396">FLDLETLMFGPSFDVLPDMIKHCLPRVSKLKTISLHWNQNLSQFPNLYSLVFPVRCSTRKKCSCDIVVQCFGAIGNLSHPVKSDVEGNVTDMIRCEMAIKKSAAPDALPWLKRALHFICVMLESVIKDVLDGNENPDMKSNYLSSYDDTLRKYHNWAIQKVFTTCIKQGLLPNGRDLLKSMPSCRIAPEGASTAELAGTLKPFLEELRSNLVTIITF</sequence>
<protein>
    <recommendedName>
        <fullName evidence="2">Glycolipid transfer protein domain-containing protein</fullName>
    </recommendedName>
</protein>
<dbReference type="GO" id="GO:1902388">
    <property type="term" value="F:ceramide 1-phosphate transfer activity"/>
    <property type="evidence" value="ECO:0007669"/>
    <property type="project" value="TreeGrafter"/>
</dbReference>
<organism evidence="3 4">
    <name type="scientific">Allacma fusca</name>
    <dbReference type="NCBI Taxonomy" id="39272"/>
    <lineage>
        <taxon>Eukaryota</taxon>
        <taxon>Metazoa</taxon>
        <taxon>Ecdysozoa</taxon>
        <taxon>Arthropoda</taxon>
        <taxon>Hexapoda</taxon>
        <taxon>Collembola</taxon>
        <taxon>Symphypleona</taxon>
        <taxon>Sminthuridae</taxon>
        <taxon>Allacma</taxon>
    </lineage>
</organism>
<dbReference type="GO" id="GO:0016020">
    <property type="term" value="C:membrane"/>
    <property type="evidence" value="ECO:0007669"/>
    <property type="project" value="TreeGrafter"/>
</dbReference>
<name>A0A8J2JDV6_9HEXA</name>
<keyword evidence="1" id="KW-0813">Transport</keyword>
<accession>A0A8J2JDV6</accession>
<evidence type="ECO:0000256" key="1">
    <source>
        <dbReference type="ARBA" id="ARBA00022448"/>
    </source>
</evidence>
<comment type="caution">
    <text evidence="3">The sequence shown here is derived from an EMBL/GenBank/DDBJ whole genome shotgun (WGS) entry which is preliminary data.</text>
</comment>
<evidence type="ECO:0000313" key="4">
    <source>
        <dbReference type="Proteomes" id="UP000708208"/>
    </source>
</evidence>
<dbReference type="PANTHER" id="PTHR10219">
    <property type="entry name" value="GLYCOLIPID TRANSFER PROTEIN-RELATED"/>
    <property type="match status" value="1"/>
</dbReference>
<feature type="domain" description="Glycolipid transfer protein" evidence="2">
    <location>
        <begin position="84"/>
        <end position="181"/>
    </location>
</feature>
<dbReference type="AlphaFoldDB" id="A0A8J2JDV6"/>
<dbReference type="Pfam" id="PF08718">
    <property type="entry name" value="GLTP"/>
    <property type="match status" value="1"/>
</dbReference>
<evidence type="ECO:0000313" key="3">
    <source>
        <dbReference type="EMBL" id="CAG7716977.1"/>
    </source>
</evidence>
<dbReference type="InterPro" id="IPR014830">
    <property type="entry name" value="Glycolipid_transfer_prot_dom"/>
</dbReference>
<feature type="non-terminal residue" evidence="3">
    <location>
        <position position="217"/>
    </location>
</feature>
<keyword evidence="4" id="KW-1185">Reference proteome</keyword>
<reference evidence="3" key="1">
    <citation type="submission" date="2021-06" db="EMBL/GenBank/DDBJ databases">
        <authorList>
            <person name="Hodson N. C."/>
            <person name="Mongue J. A."/>
            <person name="Jaron S. K."/>
        </authorList>
    </citation>
    <scope>NUCLEOTIDE SEQUENCE</scope>
</reference>
<evidence type="ECO:0000259" key="2">
    <source>
        <dbReference type="Pfam" id="PF08718"/>
    </source>
</evidence>
<dbReference type="EMBL" id="CAJVCH010042570">
    <property type="protein sequence ID" value="CAG7716977.1"/>
    <property type="molecule type" value="Genomic_DNA"/>
</dbReference>
<dbReference type="GO" id="GO:0005829">
    <property type="term" value="C:cytosol"/>
    <property type="evidence" value="ECO:0007669"/>
    <property type="project" value="TreeGrafter"/>
</dbReference>
<dbReference type="GO" id="GO:1902387">
    <property type="term" value="F:ceramide 1-phosphate binding"/>
    <property type="evidence" value="ECO:0007669"/>
    <property type="project" value="TreeGrafter"/>
</dbReference>
<dbReference type="Proteomes" id="UP000708208">
    <property type="component" value="Unassembled WGS sequence"/>
</dbReference>
<dbReference type="PANTHER" id="PTHR10219:SF25">
    <property type="entry name" value="PLECKSTRIN HOMOLOGY DOMAIN-CONTAINING FAMILY A MEMBER 8"/>
    <property type="match status" value="1"/>
</dbReference>
<dbReference type="OrthoDB" id="205255at2759"/>